<keyword evidence="2" id="KW-1185">Reference proteome</keyword>
<reference evidence="1 2" key="1">
    <citation type="submission" date="2016-11" db="EMBL/GenBank/DDBJ databases">
        <authorList>
            <person name="Jaros S."/>
            <person name="Januszkiewicz K."/>
            <person name="Wedrychowicz H."/>
        </authorList>
    </citation>
    <scope>NUCLEOTIDE SEQUENCE [LARGE SCALE GENOMIC DNA]</scope>
    <source>
        <strain evidence="1 2">DSM 13106</strain>
    </source>
</reference>
<dbReference type="STRING" id="1123281.SAMN02745180_00593"/>
<dbReference type="Gene3D" id="1.20.1500.10">
    <property type="entry name" value="YheA/YmcA-like"/>
    <property type="match status" value="1"/>
</dbReference>
<proteinExistence type="predicted"/>
<dbReference type="InterPro" id="IPR010368">
    <property type="entry name" value="Com_YlbF"/>
</dbReference>
<dbReference type="EMBL" id="FQXR01000003">
    <property type="protein sequence ID" value="SHH60580.1"/>
    <property type="molecule type" value="Genomic_DNA"/>
</dbReference>
<sequence length="113" mass="13498">MNAYDEAHRLAKSIKESDEYKEYLEKQKKAFLNEKNKEMIEDLRQRAFEIQMEQLSGNEVSEEKVEKVQKLQDVLMLNPDIKDYFMAEMRFSQLIADIYDIIEEAVNVDIEEK</sequence>
<organism evidence="1 2">
    <name type="scientific">Sporanaerobacter acetigenes DSM 13106</name>
    <dbReference type="NCBI Taxonomy" id="1123281"/>
    <lineage>
        <taxon>Bacteria</taxon>
        <taxon>Bacillati</taxon>
        <taxon>Bacillota</taxon>
        <taxon>Tissierellia</taxon>
        <taxon>Tissierellales</taxon>
        <taxon>Sporanaerobacteraceae</taxon>
        <taxon>Sporanaerobacter</taxon>
    </lineage>
</organism>
<gene>
    <name evidence="1" type="ORF">SAMN02745180_00593</name>
</gene>
<dbReference type="InterPro" id="IPR023378">
    <property type="entry name" value="YheA/YmcA-like_dom_sf"/>
</dbReference>
<evidence type="ECO:0000313" key="1">
    <source>
        <dbReference type="EMBL" id="SHH60580.1"/>
    </source>
</evidence>
<dbReference type="OrthoDB" id="9811402at2"/>
<dbReference type="RefSeq" id="WP_072743177.1">
    <property type="nucleotide sequence ID" value="NZ_FQXR01000003.1"/>
</dbReference>
<protein>
    <submittedName>
        <fullName evidence="1">Cell fate regulator YlbF, YheA/YmcA/DUF963 family (Controls sporulation, competence, biofilm development)</fullName>
    </submittedName>
</protein>
<dbReference type="Pfam" id="PF06133">
    <property type="entry name" value="Com_YlbF"/>
    <property type="match status" value="1"/>
</dbReference>
<name>A0A1M5UCB8_9FIRM</name>
<accession>A0A1M5UCB8</accession>
<dbReference type="AlphaFoldDB" id="A0A1M5UCB8"/>
<dbReference type="SUPFAM" id="SSF158622">
    <property type="entry name" value="YheA/YmcA-like"/>
    <property type="match status" value="1"/>
</dbReference>
<dbReference type="Proteomes" id="UP000184389">
    <property type="component" value="Unassembled WGS sequence"/>
</dbReference>
<evidence type="ECO:0000313" key="2">
    <source>
        <dbReference type="Proteomes" id="UP000184389"/>
    </source>
</evidence>